<keyword evidence="5 9" id="KW-0812">Transmembrane</keyword>
<feature type="transmembrane region" description="Helical" evidence="9">
    <location>
        <begin position="54"/>
        <end position="74"/>
    </location>
</feature>
<feature type="transmembrane region" description="Helical" evidence="9">
    <location>
        <begin position="80"/>
        <end position="103"/>
    </location>
</feature>
<evidence type="ECO:0000256" key="1">
    <source>
        <dbReference type="ARBA" id="ARBA00004651"/>
    </source>
</evidence>
<evidence type="ECO:0000256" key="8">
    <source>
        <dbReference type="ARBA" id="ARBA00023315"/>
    </source>
</evidence>
<dbReference type="PANTHER" id="PTHR38686:SF1">
    <property type="entry name" value="APOLIPOPROTEIN N-ACYLTRANSFERASE"/>
    <property type="match status" value="1"/>
</dbReference>
<evidence type="ECO:0000256" key="6">
    <source>
        <dbReference type="ARBA" id="ARBA00022989"/>
    </source>
</evidence>
<comment type="similarity">
    <text evidence="2 9">Belongs to the CN hydrolase family. Apolipoprotein N-acyltransferase subfamily.</text>
</comment>
<dbReference type="PROSITE" id="PS50263">
    <property type="entry name" value="CN_HYDROLASE"/>
    <property type="match status" value="1"/>
</dbReference>
<gene>
    <name evidence="9 11" type="primary">lnt</name>
    <name evidence="11" type="ORF">OSR52_04045</name>
</gene>
<feature type="domain" description="CN hydrolase" evidence="10">
    <location>
        <begin position="219"/>
        <end position="493"/>
    </location>
</feature>
<dbReference type="RefSeq" id="WP_277898760.1">
    <property type="nucleotide sequence ID" value="NZ_JAPMUA010000001.1"/>
</dbReference>
<dbReference type="InterPro" id="IPR036526">
    <property type="entry name" value="C-N_Hydrolase_sf"/>
</dbReference>
<comment type="caution">
    <text evidence="11">The sequence shown here is derived from an EMBL/GenBank/DDBJ whole genome shotgun (WGS) entry which is preliminary data.</text>
</comment>
<evidence type="ECO:0000256" key="7">
    <source>
        <dbReference type="ARBA" id="ARBA00023136"/>
    </source>
</evidence>
<dbReference type="InterPro" id="IPR045378">
    <property type="entry name" value="LNT_N"/>
</dbReference>
<name>A0ABT6FP35_9FLAO</name>
<keyword evidence="8 9" id="KW-0012">Acyltransferase</keyword>
<feature type="transmembrane region" description="Helical" evidence="9">
    <location>
        <begin position="191"/>
        <end position="209"/>
    </location>
</feature>
<feature type="transmembrane region" description="Helical" evidence="9">
    <location>
        <begin position="110"/>
        <end position="129"/>
    </location>
</feature>
<dbReference type="EC" id="2.3.1.269" evidence="9"/>
<keyword evidence="6 9" id="KW-1133">Transmembrane helix</keyword>
<keyword evidence="7 9" id="KW-0472">Membrane</keyword>
<organism evidence="11 12">
    <name type="scientific">Galbibacter pacificus</name>
    <dbReference type="NCBI Taxonomy" id="2996052"/>
    <lineage>
        <taxon>Bacteria</taxon>
        <taxon>Pseudomonadati</taxon>
        <taxon>Bacteroidota</taxon>
        <taxon>Flavobacteriia</taxon>
        <taxon>Flavobacteriales</taxon>
        <taxon>Flavobacteriaceae</taxon>
        <taxon>Galbibacter</taxon>
    </lineage>
</organism>
<keyword evidence="4 9" id="KW-0808">Transferase</keyword>
<evidence type="ECO:0000313" key="11">
    <source>
        <dbReference type="EMBL" id="MDG3585030.1"/>
    </source>
</evidence>
<evidence type="ECO:0000313" key="12">
    <source>
        <dbReference type="Proteomes" id="UP001153642"/>
    </source>
</evidence>
<feature type="transmembrane region" description="Helical" evidence="9">
    <location>
        <begin position="506"/>
        <end position="524"/>
    </location>
</feature>
<evidence type="ECO:0000256" key="2">
    <source>
        <dbReference type="ARBA" id="ARBA00010065"/>
    </source>
</evidence>
<comment type="catalytic activity">
    <reaction evidence="9">
        <text>N-terminal S-1,2-diacyl-sn-glyceryl-L-cysteinyl-[lipoprotein] + a glycerophospholipid = N-acyl-S-1,2-diacyl-sn-glyceryl-L-cysteinyl-[lipoprotein] + a 2-acyl-sn-glycero-3-phospholipid + H(+)</text>
        <dbReference type="Rhea" id="RHEA:48228"/>
        <dbReference type="Rhea" id="RHEA-COMP:14681"/>
        <dbReference type="Rhea" id="RHEA-COMP:14684"/>
        <dbReference type="ChEBI" id="CHEBI:15378"/>
        <dbReference type="ChEBI" id="CHEBI:136912"/>
        <dbReference type="ChEBI" id="CHEBI:140656"/>
        <dbReference type="ChEBI" id="CHEBI:140657"/>
        <dbReference type="ChEBI" id="CHEBI:140660"/>
        <dbReference type="EC" id="2.3.1.269"/>
    </reaction>
</comment>
<dbReference type="EMBL" id="JAPMUA010000001">
    <property type="protein sequence ID" value="MDG3585030.1"/>
    <property type="molecule type" value="Genomic_DNA"/>
</dbReference>
<proteinExistence type="inferred from homology"/>
<evidence type="ECO:0000259" key="10">
    <source>
        <dbReference type="PROSITE" id="PS50263"/>
    </source>
</evidence>
<evidence type="ECO:0000256" key="9">
    <source>
        <dbReference type="HAMAP-Rule" id="MF_01148"/>
    </source>
</evidence>
<dbReference type="NCBIfam" id="TIGR00546">
    <property type="entry name" value="lnt"/>
    <property type="match status" value="1"/>
</dbReference>
<dbReference type="Proteomes" id="UP001153642">
    <property type="component" value="Unassembled WGS sequence"/>
</dbReference>
<feature type="transmembrane region" description="Helical" evidence="9">
    <location>
        <begin position="6"/>
        <end position="33"/>
    </location>
</feature>
<reference evidence="11" key="1">
    <citation type="submission" date="2022-11" db="EMBL/GenBank/DDBJ databases">
        <title>High-quality draft genome sequence of Galbibacter sp. strain CMA-7.</title>
        <authorList>
            <person name="Wei L."/>
            <person name="Dong C."/>
            <person name="Shao Z."/>
        </authorList>
    </citation>
    <scope>NUCLEOTIDE SEQUENCE</scope>
    <source>
        <strain evidence="11">CMA-7</strain>
    </source>
</reference>
<keyword evidence="3 9" id="KW-1003">Cell membrane</keyword>
<evidence type="ECO:0000256" key="3">
    <source>
        <dbReference type="ARBA" id="ARBA00022475"/>
    </source>
</evidence>
<protein>
    <recommendedName>
        <fullName evidence="9">Apolipoprotein N-acyltransferase</fullName>
        <shortName evidence="9">ALP N-acyltransferase</shortName>
        <ecNumber evidence="9">2.3.1.269</ecNumber>
    </recommendedName>
</protein>
<dbReference type="Gene3D" id="3.60.110.10">
    <property type="entry name" value="Carbon-nitrogen hydrolase"/>
    <property type="match status" value="1"/>
</dbReference>
<dbReference type="HAMAP" id="MF_01148">
    <property type="entry name" value="Lnt"/>
    <property type="match status" value="1"/>
</dbReference>
<comment type="pathway">
    <text evidence="9">Protein modification; lipoprotein biosynthesis (N-acyl transfer).</text>
</comment>
<dbReference type="InterPro" id="IPR003010">
    <property type="entry name" value="C-N_Hydrolase"/>
</dbReference>
<evidence type="ECO:0000256" key="4">
    <source>
        <dbReference type="ARBA" id="ARBA00022679"/>
    </source>
</evidence>
<evidence type="ECO:0000256" key="5">
    <source>
        <dbReference type="ARBA" id="ARBA00022692"/>
    </source>
</evidence>
<dbReference type="Pfam" id="PF20154">
    <property type="entry name" value="LNT_N"/>
    <property type="match status" value="1"/>
</dbReference>
<comment type="function">
    <text evidence="9">Catalyzes the phospholipid dependent N-acylation of the N-terminal cysteine of apolipoprotein, the last step in lipoprotein maturation.</text>
</comment>
<dbReference type="CDD" id="cd07571">
    <property type="entry name" value="ALP_N-acyl_transferase"/>
    <property type="match status" value="1"/>
</dbReference>
<accession>A0ABT6FP35</accession>
<feature type="transmembrane region" description="Helical" evidence="9">
    <location>
        <begin position="149"/>
        <end position="171"/>
    </location>
</feature>
<keyword evidence="12" id="KW-1185">Reference proteome</keyword>
<sequence>MKNSYLLAILSGLLLALAWPTYGVPLLAFVGFVPLLLAEKNIRESNYKRRGAKVFLLAYISFLVWNSITTWWIWYSTPFGMFFALLVNSLLMTIIFSLYHFVARRLPSKIHLIFLPAMWMAFEKFHLNWDFSWPWLNLGNVFSEYTTWIQWYEYTGVFGGALWIWIINIGVFKTIVHYKKTKERSVLTKGIARNVLLIAIPIILSLFLLNNYEEGAQEAKITLLQPNIDPYSEKYDISNPQMATALVELAQQDVSKDTDYVIAPETALSNPTPIDQFGNRQEEHIIQQFVNKYPHLQFITGVDFFRRYNQKEKPTVTANLFQRGDWFDFYNAAVQIDKQGSDQKYIKSKLVVGVENFPFKNILEPLLGDVMLDLGGTVAMRATQKDRGVFTATDETLKAAPIICYESIYGEFVTGYVKKGANFLTIITNDAWWSNTQGHKQHLSYARLRAIETRKSIARSANTGISAFINEKGEITKTLAYEAKGTLSGTITINNKQTFYVKYGDYIARSGVLVAGLIFLFAIARKKT</sequence>
<dbReference type="SUPFAM" id="SSF56317">
    <property type="entry name" value="Carbon-nitrogen hydrolase"/>
    <property type="match status" value="1"/>
</dbReference>
<comment type="subcellular location">
    <subcellularLocation>
        <location evidence="1 9">Cell membrane</location>
        <topology evidence="1 9">Multi-pass membrane protein</topology>
    </subcellularLocation>
</comment>
<dbReference type="InterPro" id="IPR004563">
    <property type="entry name" value="Apolipo_AcylTrfase"/>
</dbReference>
<dbReference type="Pfam" id="PF00795">
    <property type="entry name" value="CN_hydrolase"/>
    <property type="match status" value="1"/>
</dbReference>
<dbReference type="PANTHER" id="PTHR38686">
    <property type="entry name" value="APOLIPOPROTEIN N-ACYLTRANSFERASE"/>
    <property type="match status" value="1"/>
</dbReference>